<dbReference type="EMBL" id="JAAIYP010000039">
    <property type="protein sequence ID" value="NFV81289.1"/>
    <property type="molecule type" value="Genomic_DNA"/>
</dbReference>
<dbReference type="AlphaFoldDB" id="A0A7C9UXH2"/>
<evidence type="ECO:0000313" key="2">
    <source>
        <dbReference type="Proteomes" id="UP000480684"/>
    </source>
</evidence>
<keyword evidence="2" id="KW-1185">Reference proteome</keyword>
<organism evidence="1 2">
    <name type="scientific">Magnetospirillum aberrantis SpK</name>
    <dbReference type="NCBI Taxonomy" id="908842"/>
    <lineage>
        <taxon>Bacteria</taxon>
        <taxon>Pseudomonadati</taxon>
        <taxon>Pseudomonadota</taxon>
        <taxon>Alphaproteobacteria</taxon>
        <taxon>Rhodospirillales</taxon>
        <taxon>Rhodospirillaceae</taxon>
        <taxon>Magnetospirillum</taxon>
    </lineage>
</organism>
<dbReference type="RefSeq" id="WP_163681126.1">
    <property type="nucleotide sequence ID" value="NZ_JAAIYP010000039.1"/>
</dbReference>
<protein>
    <submittedName>
        <fullName evidence="1">Uncharacterized protein</fullName>
    </submittedName>
</protein>
<proteinExistence type="predicted"/>
<evidence type="ECO:0000313" key="1">
    <source>
        <dbReference type="EMBL" id="NFV81289.1"/>
    </source>
</evidence>
<name>A0A7C9UXH2_9PROT</name>
<reference evidence="1 2" key="1">
    <citation type="submission" date="2020-02" db="EMBL/GenBank/DDBJ databases">
        <authorList>
            <person name="Dziuba M."/>
            <person name="Kuznetsov B."/>
            <person name="Mardanov A."/>
            <person name="Ravin N."/>
            <person name="Grouzdev D."/>
        </authorList>
    </citation>
    <scope>NUCLEOTIDE SEQUENCE [LARGE SCALE GENOMIC DNA]</scope>
    <source>
        <strain evidence="1 2">SpK</strain>
    </source>
</reference>
<accession>A0A7C9UXH2</accession>
<dbReference type="Proteomes" id="UP000480684">
    <property type="component" value="Unassembled WGS sequence"/>
</dbReference>
<comment type="caution">
    <text evidence="1">The sequence shown here is derived from an EMBL/GenBank/DDBJ whole genome shotgun (WGS) entry which is preliminary data.</text>
</comment>
<sequence>MCDAISAAAAVMSVAGALEQNRAQNAARKKSDAAMSAASEAEAARQRRYQDEALNIWQGELDQMDRPAQDELTDKKTAERQAAYDAVVPGSRDYNAEMASLGASSDAPKVIQDANAKTLSEALSQTRQQLSAKAKLQGFGDRTFSNAEMLNQGGGNVGMWGNFSKGSSGVFPLEYQAASRAGGSGFSPLGMGLSLAGMGLGIANAGGLFGTGAPPANIGAPPAGAEWAPSSLGGWEAGTSSGAGWVHPDYAAGSLGRPDPIVIRSPNATLY</sequence>
<gene>
    <name evidence="1" type="ORF">G4223_14315</name>
</gene>